<dbReference type="Proteomes" id="UP000019812">
    <property type="component" value="Unassembled WGS sequence"/>
</dbReference>
<dbReference type="EMBL" id="JDSS02000028">
    <property type="protein sequence ID" value="KFB67377.1"/>
    <property type="molecule type" value="Genomic_DNA"/>
</dbReference>
<evidence type="ECO:0000256" key="1">
    <source>
        <dbReference type="SAM" id="MobiDB-lite"/>
    </source>
</evidence>
<proteinExistence type="predicted"/>
<gene>
    <name evidence="2" type="ORF">CAPSK01_003135</name>
</gene>
<organism evidence="2 3">
    <name type="scientific">Candidatus Accumulibacter vicinus</name>
    <dbReference type="NCBI Taxonomy" id="2954382"/>
    <lineage>
        <taxon>Bacteria</taxon>
        <taxon>Pseudomonadati</taxon>
        <taxon>Pseudomonadota</taxon>
        <taxon>Betaproteobacteria</taxon>
        <taxon>Candidatus Accumulibacter</taxon>
    </lineage>
</organism>
<feature type="region of interest" description="Disordered" evidence="1">
    <location>
        <begin position="1"/>
        <end position="65"/>
    </location>
</feature>
<evidence type="ECO:0000313" key="2">
    <source>
        <dbReference type="EMBL" id="KFB67377.1"/>
    </source>
</evidence>
<dbReference type="AlphaFoldDB" id="A0A084XY33"/>
<reference evidence="2 3" key="1">
    <citation type="submission" date="2014-07" db="EMBL/GenBank/DDBJ databases">
        <title>Expanding our view of genomic diversity in Candidatus Accumulibacter clades.</title>
        <authorList>
            <person name="Skennerton C.T."/>
            <person name="Barr J.J."/>
            <person name="Slater F.R."/>
            <person name="Bond P.L."/>
            <person name="Tyson G.W."/>
        </authorList>
    </citation>
    <scope>NUCLEOTIDE SEQUENCE [LARGE SCALE GENOMIC DNA]</scope>
    <source>
        <strain evidence="3">SK-01</strain>
    </source>
</reference>
<comment type="caution">
    <text evidence="2">The sequence shown here is derived from an EMBL/GenBank/DDBJ whole genome shotgun (WGS) entry which is preliminary data.</text>
</comment>
<sequence>MPQRVARLPLPVGRQFADQAATQPVGHRAEPEPGQTHQGGQDARQALAVEQAGTEGEGDLPAHRRVDRAGGKPEMAHRAEIAPQLTAQCFLGIGRRRCLVEPAHRVAHQALGIAPGPAAVAGRWRFVPQRKRQQPGGGGWQDGESSLLQREFAIGAGIRQSGNEDRPLRPGREAVEPVDDLAGQRVEQAIGVAEDEQRMLGIEAREVGRRDETRLAGGLPAKARVAVEVPAVEVDAVPAQARKQLVEQ</sequence>
<protein>
    <submittedName>
        <fullName evidence="2">Uncharacterized protein</fullName>
    </submittedName>
</protein>
<accession>A0A084XY33</accession>
<name>A0A084XY33_9PROT</name>
<evidence type="ECO:0000313" key="3">
    <source>
        <dbReference type="Proteomes" id="UP000019812"/>
    </source>
</evidence>